<dbReference type="Gene3D" id="3.10.105.10">
    <property type="entry name" value="Dipeptide-binding Protein, Domain 3"/>
    <property type="match status" value="1"/>
</dbReference>
<evidence type="ECO:0000256" key="2">
    <source>
        <dbReference type="ARBA" id="ARBA00005695"/>
    </source>
</evidence>
<proteinExistence type="inferred from homology"/>
<dbReference type="InterPro" id="IPR039424">
    <property type="entry name" value="SBP_5"/>
</dbReference>
<evidence type="ECO:0000256" key="1">
    <source>
        <dbReference type="ARBA" id="ARBA00004418"/>
    </source>
</evidence>
<accession>A0A5B2TDE8</accession>
<dbReference type="EMBL" id="VUKA01000007">
    <property type="protein sequence ID" value="KAA2212527.1"/>
    <property type="molecule type" value="Genomic_DNA"/>
</dbReference>
<dbReference type="PANTHER" id="PTHR30290">
    <property type="entry name" value="PERIPLASMIC BINDING COMPONENT OF ABC TRANSPORTER"/>
    <property type="match status" value="1"/>
</dbReference>
<dbReference type="InterPro" id="IPR030678">
    <property type="entry name" value="Peptide/Ni-bd"/>
</dbReference>
<comment type="caution">
    <text evidence="6">The sequence shown here is derived from an EMBL/GenBank/DDBJ whole genome shotgun (WGS) entry which is preliminary data.</text>
</comment>
<comment type="subcellular location">
    <subcellularLocation>
        <location evidence="1">Periplasm</location>
    </subcellularLocation>
</comment>
<dbReference type="GO" id="GO:0015833">
    <property type="term" value="P:peptide transport"/>
    <property type="evidence" value="ECO:0007669"/>
    <property type="project" value="TreeGrafter"/>
</dbReference>
<dbReference type="GO" id="GO:1904680">
    <property type="term" value="F:peptide transmembrane transporter activity"/>
    <property type="evidence" value="ECO:0007669"/>
    <property type="project" value="TreeGrafter"/>
</dbReference>
<dbReference type="PIRSF" id="PIRSF002741">
    <property type="entry name" value="MppA"/>
    <property type="match status" value="1"/>
</dbReference>
<dbReference type="OrthoDB" id="9803988at2"/>
<sequence>MKAGRLTQLALATALLAGGAADGRAQTLRIGLAAETTAMDPLSNEITSNYTATRHIFDTLVQTDAQQRPGPGLAVRWGARGERQWVFDLRQDVRFTDGSPFTGRDVLFTFCRILNNPTAAPGAFAEPVRNMENVELEGEHRVVVTTRSPDPLLPVNLANTAILSARAAGDRPMRFTPEDGCGVAGSFPSISDFNSGKAVIGTGPFALKEYLPGQRLVVQRNEGYWGPKPHWATVELRPVTAAGPRVAGLLAGDFDLIENPASRDLERIRRDGRFSEQITPSTRIMFLQPDTGRARSPMVNEGGPNPFRDLRVRQAISAAIDRKALVERVMEGAATVAHQFLPDGMGGALDPAPELPFDPALARRLLAEAGYPDGFSLVLHASNNRYVNDAKMAQTLAQYLSRIGIRTTVETMPVSVFFTRRRENEFSLNLSGWGSSTGEASSFLRHWVATASREEGLGTRNYGGYSNPELDAVLKEALHTMDDGKREALLRQVVSLTVRDLAAIPLYFESSTWAFRKELAFAGRVDQMTLAAEVQPAR</sequence>
<gene>
    <name evidence="6" type="ORF">F0Q34_14470</name>
</gene>
<dbReference type="PANTHER" id="PTHR30290:SF9">
    <property type="entry name" value="OLIGOPEPTIDE-BINDING PROTEIN APPA"/>
    <property type="match status" value="1"/>
</dbReference>
<keyword evidence="4" id="KW-0732">Signal</keyword>
<name>A0A5B2TDE8_9PROT</name>
<organism evidence="6 7">
    <name type="scientific">Teichococcus oryzae</name>
    <dbReference type="NCBI Taxonomy" id="1608942"/>
    <lineage>
        <taxon>Bacteria</taxon>
        <taxon>Pseudomonadati</taxon>
        <taxon>Pseudomonadota</taxon>
        <taxon>Alphaproteobacteria</taxon>
        <taxon>Acetobacterales</taxon>
        <taxon>Roseomonadaceae</taxon>
        <taxon>Roseomonas</taxon>
    </lineage>
</organism>
<dbReference type="CDD" id="cd08498">
    <property type="entry name" value="PBP2_NikA_DppA_OppA_like_2"/>
    <property type="match status" value="1"/>
</dbReference>
<dbReference type="SUPFAM" id="SSF53850">
    <property type="entry name" value="Periplasmic binding protein-like II"/>
    <property type="match status" value="1"/>
</dbReference>
<dbReference type="InterPro" id="IPR000914">
    <property type="entry name" value="SBP_5_dom"/>
</dbReference>
<comment type="similarity">
    <text evidence="2">Belongs to the bacterial solute-binding protein 5 family.</text>
</comment>
<protein>
    <submittedName>
        <fullName evidence="6">ABC transporter substrate-binding protein</fullName>
    </submittedName>
</protein>
<keyword evidence="3" id="KW-0813">Transport</keyword>
<evidence type="ECO:0000313" key="6">
    <source>
        <dbReference type="EMBL" id="KAA2212527.1"/>
    </source>
</evidence>
<dbReference type="GO" id="GO:0043190">
    <property type="term" value="C:ATP-binding cassette (ABC) transporter complex"/>
    <property type="evidence" value="ECO:0007669"/>
    <property type="project" value="InterPro"/>
</dbReference>
<dbReference type="AlphaFoldDB" id="A0A5B2TDE8"/>
<feature type="domain" description="Solute-binding protein family 5" evidence="5">
    <location>
        <begin position="69"/>
        <end position="450"/>
    </location>
</feature>
<evidence type="ECO:0000313" key="7">
    <source>
        <dbReference type="Proteomes" id="UP000322110"/>
    </source>
</evidence>
<evidence type="ECO:0000256" key="3">
    <source>
        <dbReference type="ARBA" id="ARBA00022448"/>
    </source>
</evidence>
<dbReference type="GO" id="GO:0030288">
    <property type="term" value="C:outer membrane-bounded periplasmic space"/>
    <property type="evidence" value="ECO:0007669"/>
    <property type="project" value="UniProtKB-ARBA"/>
</dbReference>
<dbReference type="Pfam" id="PF00496">
    <property type="entry name" value="SBP_bac_5"/>
    <property type="match status" value="1"/>
</dbReference>
<evidence type="ECO:0000259" key="5">
    <source>
        <dbReference type="Pfam" id="PF00496"/>
    </source>
</evidence>
<dbReference type="Gene3D" id="3.40.190.10">
    <property type="entry name" value="Periplasmic binding protein-like II"/>
    <property type="match status" value="1"/>
</dbReference>
<reference evidence="6 7" key="1">
    <citation type="journal article" date="2015" name="Int. J. Syst. Evol. Microbiol.">
        <title>Roseomonas oryzae sp. nov., isolated from paddy rhizosphere soil.</title>
        <authorList>
            <person name="Ramaprasad E.V."/>
            <person name="Sasikala Ch."/>
            <person name="Ramana Ch.V."/>
        </authorList>
    </citation>
    <scope>NUCLEOTIDE SEQUENCE [LARGE SCALE GENOMIC DNA]</scope>
    <source>
        <strain evidence="6 7">KCTC 42542</strain>
    </source>
</reference>
<evidence type="ECO:0000256" key="4">
    <source>
        <dbReference type="ARBA" id="ARBA00022729"/>
    </source>
</evidence>
<keyword evidence="7" id="KW-1185">Reference proteome</keyword>
<dbReference type="Proteomes" id="UP000322110">
    <property type="component" value="Unassembled WGS sequence"/>
</dbReference>